<dbReference type="InterPro" id="IPR029044">
    <property type="entry name" value="Nucleotide-diphossugar_trans"/>
</dbReference>
<dbReference type="CDD" id="cd00761">
    <property type="entry name" value="Glyco_tranf_GTA_type"/>
    <property type="match status" value="1"/>
</dbReference>
<feature type="non-terminal residue" evidence="4">
    <location>
        <position position="1"/>
    </location>
</feature>
<accession>A0A9D1CYP2</accession>
<dbReference type="PANTHER" id="PTHR22916">
    <property type="entry name" value="GLYCOSYLTRANSFERASE"/>
    <property type="match status" value="1"/>
</dbReference>
<evidence type="ECO:0000313" key="4">
    <source>
        <dbReference type="EMBL" id="HIQ90345.1"/>
    </source>
</evidence>
<dbReference type="EMBL" id="DVFV01000034">
    <property type="protein sequence ID" value="HIQ90345.1"/>
    <property type="molecule type" value="Genomic_DNA"/>
</dbReference>
<protein>
    <submittedName>
        <fullName evidence="4">Glycosyltransferase</fullName>
    </submittedName>
</protein>
<sequence>ARNYGLDRVNSKYVAFVDSDDYIEKDFLEVLYNNLHSNKDVDLSICGVTHYNEPNKPKKYNTHYSRSGLHDSTETIEYLLSPNSPQGYLCNKLWKMSIIEQNNLRLDPKLNMAEDLLFTIFYLLKAKNVIISNQCLYNYIHKQDSLSSDLLLNNNQKKFLKTNQDFLIVCKRIIEIAPTSRIKRAAVVFWSRNASFFLRQLNLINFEGYSKLKKELLEQCKRNLRYVICSNSMSLKNKFAYIGTIYFSRLIVIYDKNKRN</sequence>
<dbReference type="AlphaFoldDB" id="A0A9D1CYP2"/>
<name>A0A9D1CYP2_9FIRM</name>
<feature type="domain" description="Glycosyltransferase 2-like" evidence="3">
    <location>
        <begin position="1"/>
        <end position="83"/>
    </location>
</feature>
<organism evidence="4 5">
    <name type="scientific">Candidatus Coprosoma intestinipullorum</name>
    <dbReference type="NCBI Taxonomy" id="2840752"/>
    <lineage>
        <taxon>Bacteria</taxon>
        <taxon>Bacillati</taxon>
        <taxon>Bacillota</taxon>
        <taxon>Bacillota incertae sedis</taxon>
        <taxon>Candidatus Coprosoma</taxon>
    </lineage>
</organism>
<reference evidence="4" key="1">
    <citation type="submission" date="2020-10" db="EMBL/GenBank/DDBJ databases">
        <authorList>
            <person name="Gilroy R."/>
        </authorList>
    </citation>
    <scope>NUCLEOTIDE SEQUENCE</scope>
    <source>
        <strain evidence="4">CHK147-3167</strain>
    </source>
</reference>
<dbReference type="InterPro" id="IPR001173">
    <property type="entry name" value="Glyco_trans_2-like"/>
</dbReference>
<dbReference type="PANTHER" id="PTHR22916:SF51">
    <property type="entry name" value="GLYCOSYLTRANSFERASE EPSH-RELATED"/>
    <property type="match status" value="1"/>
</dbReference>
<keyword evidence="2" id="KW-0808">Transferase</keyword>
<dbReference type="Pfam" id="PF00535">
    <property type="entry name" value="Glycos_transf_2"/>
    <property type="match status" value="1"/>
</dbReference>
<keyword evidence="1" id="KW-0328">Glycosyltransferase</keyword>
<dbReference type="SUPFAM" id="SSF53448">
    <property type="entry name" value="Nucleotide-diphospho-sugar transferases"/>
    <property type="match status" value="1"/>
</dbReference>
<proteinExistence type="predicted"/>
<gene>
    <name evidence="4" type="ORF">IAB27_01760</name>
</gene>
<evidence type="ECO:0000256" key="1">
    <source>
        <dbReference type="ARBA" id="ARBA00022676"/>
    </source>
</evidence>
<reference evidence="4" key="2">
    <citation type="journal article" date="2021" name="PeerJ">
        <title>Extensive microbial diversity within the chicken gut microbiome revealed by metagenomics and culture.</title>
        <authorList>
            <person name="Gilroy R."/>
            <person name="Ravi A."/>
            <person name="Getino M."/>
            <person name="Pursley I."/>
            <person name="Horton D.L."/>
            <person name="Alikhan N.F."/>
            <person name="Baker D."/>
            <person name="Gharbi K."/>
            <person name="Hall N."/>
            <person name="Watson M."/>
            <person name="Adriaenssens E.M."/>
            <person name="Foster-Nyarko E."/>
            <person name="Jarju S."/>
            <person name="Secka A."/>
            <person name="Antonio M."/>
            <person name="Oren A."/>
            <person name="Chaudhuri R.R."/>
            <person name="La Ragione R."/>
            <person name="Hildebrand F."/>
            <person name="Pallen M.J."/>
        </authorList>
    </citation>
    <scope>NUCLEOTIDE SEQUENCE</scope>
    <source>
        <strain evidence="4">CHK147-3167</strain>
    </source>
</reference>
<evidence type="ECO:0000259" key="3">
    <source>
        <dbReference type="Pfam" id="PF00535"/>
    </source>
</evidence>
<evidence type="ECO:0000313" key="5">
    <source>
        <dbReference type="Proteomes" id="UP000886786"/>
    </source>
</evidence>
<dbReference type="Gene3D" id="3.90.550.10">
    <property type="entry name" value="Spore Coat Polysaccharide Biosynthesis Protein SpsA, Chain A"/>
    <property type="match status" value="1"/>
</dbReference>
<comment type="caution">
    <text evidence="4">The sequence shown here is derived from an EMBL/GenBank/DDBJ whole genome shotgun (WGS) entry which is preliminary data.</text>
</comment>
<dbReference type="Proteomes" id="UP000886786">
    <property type="component" value="Unassembled WGS sequence"/>
</dbReference>
<dbReference type="GO" id="GO:0016757">
    <property type="term" value="F:glycosyltransferase activity"/>
    <property type="evidence" value="ECO:0007669"/>
    <property type="project" value="UniProtKB-KW"/>
</dbReference>
<evidence type="ECO:0000256" key="2">
    <source>
        <dbReference type="ARBA" id="ARBA00022679"/>
    </source>
</evidence>